<organism evidence="1 2">
    <name type="scientific">Burkholderia ubonensis</name>
    <dbReference type="NCBI Taxonomy" id="101571"/>
    <lineage>
        <taxon>Bacteria</taxon>
        <taxon>Pseudomonadati</taxon>
        <taxon>Pseudomonadota</taxon>
        <taxon>Betaproteobacteria</taxon>
        <taxon>Burkholderiales</taxon>
        <taxon>Burkholderiaceae</taxon>
        <taxon>Burkholderia</taxon>
        <taxon>Burkholderia cepacia complex</taxon>
    </lineage>
</organism>
<evidence type="ECO:0000313" key="1">
    <source>
        <dbReference type="EMBL" id="AOJ78851.1"/>
    </source>
</evidence>
<evidence type="ECO:0000313" key="2">
    <source>
        <dbReference type="Proteomes" id="UP000243680"/>
    </source>
</evidence>
<protein>
    <submittedName>
        <fullName evidence="1">Uncharacterized protein</fullName>
    </submittedName>
</protein>
<sequence length="65" mass="7484">MAMQFDEGPPHSFRISEPYRQSNLFDRFAALLQAQPRSFDPQTFDGLGRRFTRFPAKCSSELSQA</sequence>
<name>A0A1B4LNW9_9BURK</name>
<dbReference type="AlphaFoldDB" id="A0A1B4LNW9"/>
<dbReference type="Proteomes" id="UP000243680">
    <property type="component" value="Chromosome 2"/>
</dbReference>
<dbReference type="EMBL" id="CP013422">
    <property type="protein sequence ID" value="AOJ78851.1"/>
    <property type="molecule type" value="Genomic_DNA"/>
</dbReference>
<proteinExistence type="predicted"/>
<gene>
    <name evidence="1" type="ORF">WJ35_28455</name>
</gene>
<reference evidence="1 2" key="1">
    <citation type="submission" date="2015-12" db="EMBL/GenBank/DDBJ databases">
        <title>Diversity of Burkholderia near neighbor genomes.</title>
        <authorList>
            <person name="Sahl J."/>
            <person name="Wagner D."/>
            <person name="Keim P."/>
        </authorList>
    </citation>
    <scope>NUCLEOTIDE SEQUENCE [LARGE SCALE GENOMIC DNA]</scope>
    <source>
        <strain evidence="1 2">MSMB0783</strain>
    </source>
</reference>
<accession>A0A1B4LNW9</accession>